<dbReference type="Pfam" id="PF06119">
    <property type="entry name" value="NIDO"/>
    <property type="match status" value="1"/>
</dbReference>
<comment type="subcellular location">
    <subcellularLocation>
        <location evidence="1">Membrane</location>
    </subcellularLocation>
</comment>
<evidence type="ECO:0000313" key="9">
    <source>
        <dbReference type="Proteomes" id="UP000095283"/>
    </source>
</evidence>
<keyword evidence="6" id="KW-1015">Disulfide bond</keyword>
<evidence type="ECO:0000256" key="5">
    <source>
        <dbReference type="ARBA" id="ARBA00023136"/>
    </source>
</evidence>
<reference evidence="10" key="1">
    <citation type="submission" date="2016-11" db="UniProtKB">
        <authorList>
            <consortium name="WormBaseParasite"/>
        </authorList>
    </citation>
    <scope>IDENTIFICATION</scope>
</reference>
<dbReference type="WBParaSite" id="Hba_10802">
    <property type="protein sequence ID" value="Hba_10802"/>
    <property type="gene ID" value="Hba_10802"/>
</dbReference>
<protein>
    <submittedName>
        <fullName evidence="10">AMOP domain-containing protein</fullName>
    </submittedName>
</protein>
<dbReference type="PANTHER" id="PTHR13802:SF52">
    <property type="entry name" value="MUCIN-4"/>
    <property type="match status" value="1"/>
</dbReference>
<evidence type="ECO:0000256" key="6">
    <source>
        <dbReference type="ARBA" id="ARBA00023157"/>
    </source>
</evidence>
<organism evidence="9 10">
    <name type="scientific">Heterorhabditis bacteriophora</name>
    <name type="common">Entomopathogenic nematode worm</name>
    <dbReference type="NCBI Taxonomy" id="37862"/>
    <lineage>
        <taxon>Eukaryota</taxon>
        <taxon>Metazoa</taxon>
        <taxon>Ecdysozoa</taxon>
        <taxon>Nematoda</taxon>
        <taxon>Chromadorea</taxon>
        <taxon>Rhabditida</taxon>
        <taxon>Rhabditina</taxon>
        <taxon>Rhabditomorpha</taxon>
        <taxon>Strongyloidea</taxon>
        <taxon>Heterorhabditidae</taxon>
        <taxon>Heterorhabditis</taxon>
    </lineage>
</organism>
<dbReference type="InterPro" id="IPR003886">
    <property type="entry name" value="NIDO_dom"/>
</dbReference>
<keyword evidence="2" id="KW-0812">Transmembrane</keyword>
<proteinExistence type="predicted"/>
<dbReference type="AlphaFoldDB" id="A0A1I7WZT1"/>
<dbReference type="PANTHER" id="PTHR13802">
    <property type="entry name" value="MUCIN 4-RELATED"/>
    <property type="match status" value="1"/>
</dbReference>
<evidence type="ECO:0000256" key="3">
    <source>
        <dbReference type="ARBA" id="ARBA00022729"/>
    </source>
</evidence>
<keyword evidence="4" id="KW-1133">Transmembrane helix</keyword>
<evidence type="ECO:0000259" key="7">
    <source>
        <dbReference type="PROSITE" id="PS50856"/>
    </source>
</evidence>
<keyword evidence="5" id="KW-0472">Membrane</keyword>
<evidence type="ECO:0000256" key="2">
    <source>
        <dbReference type="ARBA" id="ARBA00022692"/>
    </source>
</evidence>
<keyword evidence="9" id="KW-1185">Reference proteome</keyword>
<feature type="domain" description="AMOP" evidence="7">
    <location>
        <begin position="349"/>
        <end position="508"/>
    </location>
</feature>
<sequence>MGMVSFAQPPYTAPPWTFPNPAWPKQRDIYKCFINCFIYFFRWLMVELLGPWMCHNSSMSKIGKIRSNWSLRLMKLGKQAAVAGFNGGNGTGWYQLPYSGHGRLWKLGYFSNVLTPGRWIHRIDEIIIPAGCTNASNDIRKHISTVFILKNIIIISINIIEYNNHLKTQVKRVNFENWQSFPFFGKFYVDEPVLNLVVPDRAPASVSLKDDVDEINNRWYQPYADTLTMGWQALNLTYNYGARVDISLYGYWEDADRYNIYLPLFHRDISLFRSHFVKIDHLAKGIPNTGSYTFKPPSLQRQILLKNAWKKFHFGFVQVALSDKEDGVLWSKPTPFPWYHLPDWKKHYGNSWALEMCIEWFEYDGQRRNFQLDLTKDLPCPCKLSQAMLDLGRYMPIMDCDKDGDTSCPFNKGAQHCIQSVQPSSIGSSQQCCYDYDGYLMFTDDWEPDGDYTRFFQPGTPARAHKFGAPPYKQPPFIPTMSNYQLDLLPYRTCCNYAQHCEFYYWRRMTNGCQDYKAPAAGYIYGEPHVVTFDGIKYTFPGKGYFVLVMSDNPFHKLMVQVRLEQPDDTLCRNNVEIRNPLQNMNQSELIIMLKSGVGIRVHESFGMLDVMVTLPPSFNTTCKPGMSASSTLTNINGQRRCYTTLGLLDCLPVCVDLKFFVKQLFKIYKLRRIQQRSQRRSDNARWSDNASNW</sequence>
<dbReference type="PROSITE" id="PS51233">
    <property type="entry name" value="VWFD"/>
    <property type="match status" value="1"/>
</dbReference>
<evidence type="ECO:0000259" key="8">
    <source>
        <dbReference type="PROSITE" id="PS51233"/>
    </source>
</evidence>
<dbReference type="InterPro" id="IPR001846">
    <property type="entry name" value="VWF_type-D"/>
</dbReference>
<dbReference type="PROSITE" id="PS50856">
    <property type="entry name" value="AMOP"/>
    <property type="match status" value="1"/>
</dbReference>
<accession>A0A1I7WZT1</accession>
<dbReference type="GO" id="GO:0007160">
    <property type="term" value="P:cell-matrix adhesion"/>
    <property type="evidence" value="ECO:0007669"/>
    <property type="project" value="InterPro"/>
</dbReference>
<evidence type="ECO:0000313" key="10">
    <source>
        <dbReference type="WBParaSite" id="Hba_10802"/>
    </source>
</evidence>
<dbReference type="Pfam" id="PF03782">
    <property type="entry name" value="AMOP"/>
    <property type="match status" value="1"/>
</dbReference>
<dbReference type="InterPro" id="IPR005533">
    <property type="entry name" value="AMOP_dom"/>
</dbReference>
<name>A0A1I7WZT1_HETBA</name>
<dbReference type="SMART" id="SM00723">
    <property type="entry name" value="AMOP"/>
    <property type="match status" value="1"/>
</dbReference>
<dbReference type="GO" id="GO:0016020">
    <property type="term" value="C:membrane"/>
    <property type="evidence" value="ECO:0007669"/>
    <property type="project" value="UniProtKB-SubCell"/>
</dbReference>
<keyword evidence="3" id="KW-0732">Signal</keyword>
<evidence type="ECO:0000256" key="4">
    <source>
        <dbReference type="ARBA" id="ARBA00022989"/>
    </source>
</evidence>
<evidence type="ECO:0000256" key="1">
    <source>
        <dbReference type="ARBA" id="ARBA00004370"/>
    </source>
</evidence>
<dbReference type="Pfam" id="PF00094">
    <property type="entry name" value="VWD"/>
    <property type="match status" value="1"/>
</dbReference>
<dbReference type="InterPro" id="IPR051495">
    <property type="entry name" value="Epithelial_Barrier/Signaling"/>
</dbReference>
<dbReference type="Proteomes" id="UP000095283">
    <property type="component" value="Unplaced"/>
</dbReference>
<feature type="domain" description="VWFD" evidence="8">
    <location>
        <begin position="520"/>
        <end position="694"/>
    </location>
</feature>